<dbReference type="Gene3D" id="1.10.1370.10">
    <property type="entry name" value="Neurolysin, domain 3"/>
    <property type="match status" value="1"/>
</dbReference>
<evidence type="ECO:0000256" key="7">
    <source>
        <dbReference type="RuleBase" id="RU003435"/>
    </source>
</evidence>
<dbReference type="Pfam" id="PF01432">
    <property type="entry name" value="Peptidase_M3"/>
    <property type="match status" value="1"/>
</dbReference>
<dbReference type="AlphaFoldDB" id="A0A1H6LWN7"/>
<gene>
    <name evidence="11" type="ORF">SAMN05216581_0400</name>
</gene>
<dbReference type="EMBL" id="LT629972">
    <property type="protein sequence ID" value="SEH89945.1"/>
    <property type="molecule type" value="Genomic_DNA"/>
</dbReference>
<dbReference type="GO" id="GO:0004222">
    <property type="term" value="F:metalloendopeptidase activity"/>
    <property type="evidence" value="ECO:0007669"/>
    <property type="project" value="InterPro"/>
</dbReference>
<keyword evidence="4 7" id="KW-0378">Hydrolase</keyword>
<feature type="domain" description="Oligopeptidase A N-terminal" evidence="10">
    <location>
        <begin position="49"/>
        <end position="148"/>
    </location>
</feature>
<dbReference type="RefSeq" id="WP_019362641.1">
    <property type="nucleotide sequence ID" value="NZ_LT629972.1"/>
</dbReference>
<sequence length="693" mass="79033">MGTYNPLLHHCGELPPYSSVQAHHLVPALLQVRNEARSTIKTLLVSQHDAPTWDDFVVPLDVLGARMSWCVGTLMVLARARSGPEWNRAFMRSARLKAQFDRLLWGNASLYALYQKLAASPQARLFDRPRQVLLERVVQRFRLAGMELPVGQRRRFKMLGDTIDELRLRFLANVAGAARCTSLQIGVEQEAQLEGLSLQDKVAMARYQDGQLLGWQIDMGDPQLIRTIMTDARNRSVRQHIYQLAGTQASDHGLQVCSTFDNSAVLEQLLKLRLEQAQMLGFASSAELALQTLSVRDPAQVLWFLGQQVKQKNPQWIRQREELVTAAAEVRPLEPWDHLFYGQRARIDSGALEEDEFRKHFELERVLEKMLDLPRRLFGIEFIERQELDTWHASIRAFEVRESGQTTGYLFLDLFAREEKLFKSGAMFSLGHRLLSVEGREMQRPMVVLSCALPASPTGTPVLLKHEQLRTLFHEFGHCLHQLLDDSQTWQLSCIEHSGLDVREFFSRLLERWCYSVDFLVDMSRHHRTGAGLSGEQARRLRIALHSQTWLQESAQLMYASVDLLLHLHQPVDTAQIRQLVKSSLVDWPRPVHERFIYAFKHLVTGYEARYFTYVWALELATQVFARFEDKGLFDALEGRRLRTELFTPAATRSLPDSIEAFLGRPPKAAMPATDVAAPGTAVEPASVPVEGS</sequence>
<dbReference type="Proteomes" id="UP000182272">
    <property type="component" value="Chromosome I"/>
</dbReference>
<dbReference type="Gene3D" id="3.40.390.10">
    <property type="entry name" value="Collagenase (Catalytic Domain)"/>
    <property type="match status" value="1"/>
</dbReference>
<evidence type="ECO:0000313" key="11">
    <source>
        <dbReference type="EMBL" id="SEH89945.1"/>
    </source>
</evidence>
<dbReference type="OrthoDB" id="9773538at2"/>
<evidence type="ECO:0000256" key="2">
    <source>
        <dbReference type="ARBA" id="ARBA00022670"/>
    </source>
</evidence>
<keyword evidence="3 7" id="KW-0479">Metal-binding</keyword>
<dbReference type="InterPro" id="IPR045666">
    <property type="entry name" value="OpdA_N"/>
</dbReference>
<dbReference type="InterPro" id="IPR045090">
    <property type="entry name" value="Pept_M3A_M3B"/>
</dbReference>
<proteinExistence type="inferred from homology"/>
<dbReference type="PANTHER" id="PTHR11804">
    <property type="entry name" value="PROTEASE M3 THIMET OLIGOPEPTIDASE-RELATED"/>
    <property type="match status" value="1"/>
</dbReference>
<evidence type="ECO:0000256" key="6">
    <source>
        <dbReference type="ARBA" id="ARBA00023049"/>
    </source>
</evidence>
<name>A0A1H6LWN7_9PSED</name>
<organism evidence="11 12">
    <name type="scientific">Pseudomonas asplenii</name>
    <dbReference type="NCBI Taxonomy" id="53407"/>
    <lineage>
        <taxon>Bacteria</taxon>
        <taxon>Pseudomonadati</taxon>
        <taxon>Pseudomonadota</taxon>
        <taxon>Gammaproteobacteria</taxon>
        <taxon>Pseudomonadales</taxon>
        <taxon>Pseudomonadaceae</taxon>
        <taxon>Pseudomonas</taxon>
    </lineage>
</organism>
<dbReference type="InterPro" id="IPR024079">
    <property type="entry name" value="MetalloPept_cat_dom_sf"/>
</dbReference>
<evidence type="ECO:0000256" key="5">
    <source>
        <dbReference type="ARBA" id="ARBA00022833"/>
    </source>
</evidence>
<evidence type="ECO:0000256" key="8">
    <source>
        <dbReference type="SAM" id="MobiDB-lite"/>
    </source>
</evidence>
<reference evidence="11 12" key="1">
    <citation type="submission" date="2016-10" db="EMBL/GenBank/DDBJ databases">
        <authorList>
            <person name="de Groot N.N."/>
        </authorList>
    </citation>
    <scope>NUCLEOTIDE SEQUENCE [LARGE SCALE GENOMIC DNA]</scope>
    <source>
        <strain evidence="11 12">LMG 2158</strain>
    </source>
</reference>
<dbReference type="GO" id="GO:0006508">
    <property type="term" value="P:proteolysis"/>
    <property type="evidence" value="ECO:0007669"/>
    <property type="project" value="UniProtKB-KW"/>
</dbReference>
<evidence type="ECO:0000313" key="12">
    <source>
        <dbReference type="Proteomes" id="UP000182272"/>
    </source>
</evidence>
<evidence type="ECO:0000259" key="10">
    <source>
        <dbReference type="Pfam" id="PF19310"/>
    </source>
</evidence>
<accession>A0A1H6LWN7</accession>
<dbReference type="InterPro" id="IPR024077">
    <property type="entry name" value="Neurolysin/TOP_dom2"/>
</dbReference>
<feature type="region of interest" description="Disordered" evidence="8">
    <location>
        <begin position="671"/>
        <end position="693"/>
    </location>
</feature>
<dbReference type="Pfam" id="PF19310">
    <property type="entry name" value="TOP_N"/>
    <property type="match status" value="1"/>
</dbReference>
<evidence type="ECO:0000256" key="3">
    <source>
        <dbReference type="ARBA" id="ARBA00022723"/>
    </source>
</evidence>
<keyword evidence="6 7" id="KW-0482">Metalloprotease</keyword>
<feature type="domain" description="Peptidase M3A/M3B catalytic" evidence="9">
    <location>
        <begin position="228"/>
        <end position="670"/>
    </location>
</feature>
<dbReference type="InterPro" id="IPR001567">
    <property type="entry name" value="Pept_M3A_M3B_dom"/>
</dbReference>
<evidence type="ECO:0000256" key="1">
    <source>
        <dbReference type="ARBA" id="ARBA00006040"/>
    </source>
</evidence>
<dbReference type="Gene3D" id="1.10.1370.40">
    <property type="match status" value="1"/>
</dbReference>
<dbReference type="GO" id="GO:0006518">
    <property type="term" value="P:peptide metabolic process"/>
    <property type="evidence" value="ECO:0007669"/>
    <property type="project" value="TreeGrafter"/>
</dbReference>
<comment type="similarity">
    <text evidence="1 7">Belongs to the peptidase M3 family.</text>
</comment>
<evidence type="ECO:0000259" key="9">
    <source>
        <dbReference type="Pfam" id="PF01432"/>
    </source>
</evidence>
<keyword evidence="2 7" id="KW-0645">Protease</keyword>
<protein>
    <submittedName>
        <fullName evidence="11">Oligopeptidase A</fullName>
    </submittedName>
</protein>
<comment type="cofactor">
    <cofactor evidence="7">
        <name>Zn(2+)</name>
        <dbReference type="ChEBI" id="CHEBI:29105"/>
    </cofactor>
    <text evidence="7">Binds 1 zinc ion.</text>
</comment>
<dbReference type="PANTHER" id="PTHR11804:SF84">
    <property type="entry name" value="SACCHAROLYSIN"/>
    <property type="match status" value="1"/>
</dbReference>
<dbReference type="GO" id="GO:0046872">
    <property type="term" value="F:metal ion binding"/>
    <property type="evidence" value="ECO:0007669"/>
    <property type="project" value="UniProtKB-UniRule"/>
</dbReference>
<evidence type="ECO:0000256" key="4">
    <source>
        <dbReference type="ARBA" id="ARBA00022801"/>
    </source>
</evidence>
<dbReference type="SUPFAM" id="SSF55486">
    <property type="entry name" value="Metalloproteases ('zincins'), catalytic domain"/>
    <property type="match status" value="1"/>
</dbReference>
<keyword evidence="5 7" id="KW-0862">Zinc</keyword>